<feature type="transmembrane region" description="Helical" evidence="5">
    <location>
        <begin position="88"/>
        <end position="119"/>
    </location>
</feature>
<name>A0A7X6IDA2_9BACT</name>
<evidence type="ECO:0000313" key="7">
    <source>
        <dbReference type="Proteomes" id="UP000534783"/>
    </source>
</evidence>
<protein>
    <submittedName>
        <fullName evidence="6">Isoprenylcysteine carboxylmethyltransferase family protein</fullName>
    </submittedName>
</protein>
<dbReference type="RefSeq" id="WP_168063484.1">
    <property type="nucleotide sequence ID" value="NZ_VTOW01000008.1"/>
</dbReference>
<evidence type="ECO:0000256" key="5">
    <source>
        <dbReference type="SAM" id="Phobius"/>
    </source>
</evidence>
<dbReference type="AlphaFoldDB" id="A0A7X6IDA2"/>
<dbReference type="InterPro" id="IPR007318">
    <property type="entry name" value="Phopholipid_MeTrfase"/>
</dbReference>
<reference evidence="6 7" key="1">
    <citation type="journal article" date="2020" name="Nature">
        <title>Bacterial chemolithoautotrophy via manganese oxidation.</title>
        <authorList>
            <person name="Yu H."/>
            <person name="Leadbetter J.R."/>
        </authorList>
    </citation>
    <scope>NUCLEOTIDE SEQUENCE [LARGE SCALE GENOMIC DNA]</scope>
    <source>
        <strain evidence="6 7">Mn-1</strain>
    </source>
</reference>
<keyword evidence="3 5" id="KW-1133">Transmembrane helix</keyword>
<dbReference type="Pfam" id="PF04191">
    <property type="entry name" value="PEMT"/>
    <property type="match status" value="1"/>
</dbReference>
<evidence type="ECO:0000256" key="4">
    <source>
        <dbReference type="ARBA" id="ARBA00023136"/>
    </source>
</evidence>
<evidence type="ECO:0000313" key="6">
    <source>
        <dbReference type="EMBL" id="NKE73523.1"/>
    </source>
</evidence>
<evidence type="ECO:0000256" key="1">
    <source>
        <dbReference type="ARBA" id="ARBA00004127"/>
    </source>
</evidence>
<dbReference type="Gene3D" id="1.20.120.1630">
    <property type="match status" value="1"/>
</dbReference>
<dbReference type="GO" id="GO:0012505">
    <property type="term" value="C:endomembrane system"/>
    <property type="evidence" value="ECO:0007669"/>
    <property type="project" value="UniProtKB-SubCell"/>
</dbReference>
<comment type="subcellular location">
    <subcellularLocation>
        <location evidence="1">Endomembrane system</location>
        <topology evidence="1">Multi-pass membrane protein</topology>
    </subcellularLocation>
</comment>
<organism evidence="6 7">
    <name type="scientific">Candidatus Manganitrophus noduliformans</name>
    <dbReference type="NCBI Taxonomy" id="2606439"/>
    <lineage>
        <taxon>Bacteria</taxon>
        <taxon>Pseudomonadati</taxon>
        <taxon>Nitrospirota</taxon>
        <taxon>Nitrospiria</taxon>
        <taxon>Candidatus Troglogloeales</taxon>
        <taxon>Candidatus Manganitrophaceae</taxon>
        <taxon>Candidatus Manganitrophus</taxon>
    </lineage>
</organism>
<keyword evidence="7" id="KW-1185">Reference proteome</keyword>
<proteinExistence type="predicted"/>
<sequence>MDRVTDSLAFNRRGIIGLLLLLPISAVLSFSKPLIVEDSFLDLAMDGLAWILFYIYVTFRLWATLYVGGRKNIELQTEGPYSITRNPLYLGSLCFALSMACFLKSVSLLLTILLIWIFYSKGVINAEEEYLARKFPEIFNRYRQETPRLLPIPSRYRNGSSIKVDLNALKFEAKRLWAAGLLPISAELLMHLRMAPWWPHWFWLP</sequence>
<keyword evidence="6" id="KW-0808">Transferase</keyword>
<keyword evidence="6" id="KW-0489">Methyltransferase</keyword>
<dbReference type="GO" id="GO:0008168">
    <property type="term" value="F:methyltransferase activity"/>
    <property type="evidence" value="ECO:0007669"/>
    <property type="project" value="UniProtKB-KW"/>
</dbReference>
<keyword evidence="4 5" id="KW-0472">Membrane</keyword>
<dbReference type="Proteomes" id="UP000534783">
    <property type="component" value="Unassembled WGS sequence"/>
</dbReference>
<keyword evidence="2 5" id="KW-0812">Transmembrane</keyword>
<dbReference type="EMBL" id="VTOW01000008">
    <property type="protein sequence ID" value="NKE73523.1"/>
    <property type="molecule type" value="Genomic_DNA"/>
</dbReference>
<gene>
    <name evidence="6" type="ORF">MNODULE_22440</name>
</gene>
<evidence type="ECO:0000256" key="2">
    <source>
        <dbReference type="ARBA" id="ARBA00022692"/>
    </source>
</evidence>
<feature type="transmembrane region" description="Helical" evidence="5">
    <location>
        <begin position="47"/>
        <end position="67"/>
    </location>
</feature>
<accession>A0A7X6IDA2</accession>
<comment type="caution">
    <text evidence="6">The sequence shown here is derived from an EMBL/GenBank/DDBJ whole genome shotgun (WGS) entry which is preliminary data.</text>
</comment>
<evidence type="ECO:0000256" key="3">
    <source>
        <dbReference type="ARBA" id="ARBA00022989"/>
    </source>
</evidence>
<dbReference type="GO" id="GO:0032259">
    <property type="term" value="P:methylation"/>
    <property type="evidence" value="ECO:0007669"/>
    <property type="project" value="UniProtKB-KW"/>
</dbReference>